<gene>
    <name evidence="16" type="ORF">STRAU_3201</name>
</gene>
<evidence type="ECO:0000256" key="6">
    <source>
        <dbReference type="ARBA" id="ARBA00012707"/>
    </source>
</evidence>
<dbReference type="InterPro" id="IPR027417">
    <property type="entry name" value="P-loop_NTPase"/>
</dbReference>
<organism evidence="16 17">
    <name type="scientific">Streptomyces aurantiacus JA 4570</name>
    <dbReference type="NCBI Taxonomy" id="1286094"/>
    <lineage>
        <taxon>Bacteria</taxon>
        <taxon>Bacillati</taxon>
        <taxon>Actinomycetota</taxon>
        <taxon>Actinomycetes</taxon>
        <taxon>Kitasatosporales</taxon>
        <taxon>Streptomycetaceae</taxon>
        <taxon>Streptomyces</taxon>
        <taxon>Streptomyces aurantiacus group</taxon>
    </lineage>
</organism>
<evidence type="ECO:0000256" key="4">
    <source>
        <dbReference type="ARBA" id="ARBA00008756"/>
    </source>
</evidence>
<comment type="caution">
    <text evidence="16">The sequence shown here is derived from an EMBL/GenBank/DDBJ whole genome shotgun (WGS) entry which is preliminary data.</text>
</comment>
<evidence type="ECO:0000256" key="13">
    <source>
        <dbReference type="PIRNR" id="PIRNR006107"/>
    </source>
</evidence>
<evidence type="ECO:0000256" key="3">
    <source>
        <dbReference type="ARBA" id="ARBA00004989"/>
    </source>
</evidence>
<dbReference type="PIRSF" id="PIRSF006107">
    <property type="entry name" value="PhpActrans_proteobac"/>
    <property type="match status" value="1"/>
</dbReference>
<dbReference type="SUPFAM" id="SSF75138">
    <property type="entry name" value="HprK N-terminal domain-like"/>
    <property type="match status" value="1"/>
</dbReference>
<dbReference type="OrthoDB" id="9808984at2"/>
<dbReference type="InterPro" id="IPR042112">
    <property type="entry name" value="P_AcTrfase_dom2"/>
</dbReference>
<dbReference type="GO" id="GO:0006085">
    <property type="term" value="P:acetyl-CoA biosynthetic process"/>
    <property type="evidence" value="ECO:0007669"/>
    <property type="project" value="UniProtKB-UniPathway"/>
</dbReference>
<dbReference type="InterPro" id="IPR010766">
    <property type="entry name" value="DRTGG"/>
</dbReference>
<dbReference type="InterPro" id="IPR004614">
    <property type="entry name" value="P_AcTrfase"/>
</dbReference>
<protein>
    <recommendedName>
        <fullName evidence="7 13">Phosphate acetyltransferase</fullName>
        <ecNumber evidence="6 13">2.3.1.8</ecNumber>
    </recommendedName>
    <alternativeName>
        <fullName evidence="11 13">Phosphotransacetylase</fullName>
    </alternativeName>
</protein>
<dbReference type="Gene3D" id="3.40.50.10950">
    <property type="match status" value="1"/>
</dbReference>
<evidence type="ECO:0000313" key="16">
    <source>
        <dbReference type="EMBL" id="EPH43718.1"/>
    </source>
</evidence>
<comment type="pathway">
    <text evidence="3 13">Metabolic intermediate biosynthesis; acetyl-CoA biosynthesis; acetyl-CoA from acetate: step 2/2.</text>
</comment>
<dbReference type="UniPathway" id="UPA00340">
    <property type="reaction ID" value="UER00459"/>
</dbReference>
<comment type="catalytic activity">
    <reaction evidence="1 13">
        <text>acetyl-CoA + phosphate = acetyl phosphate + CoA</text>
        <dbReference type="Rhea" id="RHEA:19521"/>
        <dbReference type="ChEBI" id="CHEBI:22191"/>
        <dbReference type="ChEBI" id="CHEBI:43474"/>
        <dbReference type="ChEBI" id="CHEBI:57287"/>
        <dbReference type="ChEBI" id="CHEBI:57288"/>
        <dbReference type="EC" id="2.3.1.8"/>
    </reaction>
</comment>
<evidence type="ECO:0000259" key="15">
    <source>
        <dbReference type="Pfam" id="PF07085"/>
    </source>
</evidence>
<keyword evidence="9 13" id="KW-0808">Transferase</keyword>
<dbReference type="Gene3D" id="3.40.1390.20">
    <property type="entry name" value="HprK N-terminal domain-like"/>
    <property type="match status" value="1"/>
</dbReference>
<evidence type="ECO:0000256" key="1">
    <source>
        <dbReference type="ARBA" id="ARBA00000705"/>
    </source>
</evidence>
<dbReference type="SUPFAM" id="SSF52540">
    <property type="entry name" value="P-loop containing nucleoside triphosphate hydrolases"/>
    <property type="match status" value="1"/>
</dbReference>
<dbReference type="InterPro" id="IPR028979">
    <property type="entry name" value="Ser_kin/Pase_Hpr-like_N_sf"/>
</dbReference>
<evidence type="ECO:0000256" key="7">
    <source>
        <dbReference type="ARBA" id="ARBA00021528"/>
    </source>
</evidence>
<dbReference type="Pfam" id="PF13500">
    <property type="entry name" value="AAA_26"/>
    <property type="match status" value="1"/>
</dbReference>
<dbReference type="Proteomes" id="UP000014629">
    <property type="component" value="Unassembled WGS sequence"/>
</dbReference>
<sequence>MTRSVYVTGIDRGDGRQVVELGVMELLTRQVDRVGVFRPLVHDGPDRLFDLLRARYRLAQDPASVYGMDYHEASALQAEKGTDELVSQLVDRFHAVARAYDVVLVLGTDFAATQLPDELSLNARLANEFGASVLPVVGGKNQTAESVRAETRNAYRAYESLGCDVLAMVANRVAPADRDEIHERLQARLPVPCYVLPDEAALSAPTVAQITHALGGRVLLGDDSGLARDALDFVFGGAMLPNFLNALTPGCMVVTPGDRADLVVGALAAHSAGTPPIAGVLLTLNEQPGPEILRLADRLAPGTPVVAVAGGSFPTAQELFALEGKLNAATPRKAETALGLFERYTDTADLLKRLSVSGSDRLTPMMFEHKLLERARADRRRVVLPEGTEERVLRAAEVLLRRGVCDLTLLGPVETIRKKAADLGIDLADAQLTDPATSELRQGFAEEYARLRAHKGVTVELAYDVVADVNYFGTLMVQGGLADGMVSGSVHSTAATIRPAFEIIKTKPDASIVSSVFFMCLADKVLVYGDCAVNPDPNAEQLADIAVQSAATAAQFGVEPRIAMLSYSTGTSGSGADVDKVREATELVRGQRPDLKIEGPIQYDAAVEPSVAATKLPGSDVAGQASVLIFPDLNTGNNTYKAVQRSAGAIAVGPVLQGLRKPVNDLSRGALVQDIVNTVAITAIQSQAPHQKATSQ</sequence>
<reference evidence="16 17" key="1">
    <citation type="submission" date="2013-02" db="EMBL/GenBank/DDBJ databases">
        <title>Draft Genome Sequence of Streptomyces aurantiacus, Which Produces Setomimycin.</title>
        <authorList>
            <person name="Gruening B.A."/>
            <person name="Praeg A."/>
            <person name="Erxleben A."/>
            <person name="Guenther S."/>
            <person name="Mueller M."/>
        </authorList>
    </citation>
    <scope>NUCLEOTIDE SEQUENCE [LARGE SCALE GENOMIC DNA]</scope>
    <source>
        <strain evidence="16 17">JA 4570</strain>
    </source>
</reference>
<comment type="similarity">
    <text evidence="5 13">In the N-terminal section; belongs to the CobB/CobQ family.</text>
</comment>
<dbReference type="PATRIC" id="fig|1286094.4.peg.3166"/>
<dbReference type="EC" id="2.3.1.8" evidence="6 13"/>
<dbReference type="RefSeq" id="WP_016641328.1">
    <property type="nucleotide sequence ID" value="NZ_AOPZ01000142.1"/>
</dbReference>
<name>S3ZKJ8_9ACTN</name>
<evidence type="ECO:0000256" key="10">
    <source>
        <dbReference type="ARBA" id="ARBA00023315"/>
    </source>
</evidence>
<dbReference type="InterPro" id="IPR050500">
    <property type="entry name" value="Phos_Acetyltrans/Butyryltrans"/>
</dbReference>
<dbReference type="Gene3D" id="3.40.50.10750">
    <property type="entry name" value="Isocitrate/Isopropylmalate dehydrogenase-like"/>
    <property type="match status" value="1"/>
</dbReference>
<feature type="domain" description="Phosphate acetyl/butaryl transferase" evidence="14">
    <location>
        <begin position="366"/>
        <end position="683"/>
    </location>
</feature>
<proteinExistence type="inferred from homology"/>
<evidence type="ECO:0000256" key="8">
    <source>
        <dbReference type="ARBA" id="ARBA00022490"/>
    </source>
</evidence>
<comment type="domain">
    <text evidence="13">The N-terminal region seems to be important for proper quaternary structure. The C-terminal region contains the substrate-binding site.</text>
</comment>
<dbReference type="CDD" id="cd03109">
    <property type="entry name" value="DTBS"/>
    <property type="match status" value="1"/>
</dbReference>
<dbReference type="EMBL" id="AOPZ01000142">
    <property type="protein sequence ID" value="EPH43718.1"/>
    <property type="molecule type" value="Genomic_DNA"/>
</dbReference>
<evidence type="ECO:0000256" key="9">
    <source>
        <dbReference type="ARBA" id="ARBA00022679"/>
    </source>
</evidence>
<keyword evidence="10 13" id="KW-0012">Acyltransferase</keyword>
<dbReference type="InterPro" id="IPR002505">
    <property type="entry name" value="PTA_PTB"/>
</dbReference>
<dbReference type="Pfam" id="PF01515">
    <property type="entry name" value="PTA_PTB"/>
    <property type="match status" value="1"/>
</dbReference>
<dbReference type="InterPro" id="IPR016475">
    <property type="entry name" value="P-Actrans_bac"/>
</dbReference>
<comment type="function">
    <text evidence="12 13">Involved in acetate metabolism.</text>
</comment>
<accession>S3ZKJ8</accession>
<evidence type="ECO:0000256" key="5">
    <source>
        <dbReference type="ARBA" id="ARBA00009786"/>
    </source>
</evidence>
<comment type="subcellular location">
    <subcellularLocation>
        <location evidence="2 13">Cytoplasm</location>
    </subcellularLocation>
</comment>
<comment type="similarity">
    <text evidence="4 13">In the C-terminal section; belongs to the phosphate acetyltransferase and butyryltransferase family.</text>
</comment>
<dbReference type="InterPro" id="IPR042113">
    <property type="entry name" value="P_AcTrfase_dom1"/>
</dbReference>
<keyword evidence="17" id="KW-1185">Reference proteome</keyword>
<dbReference type="NCBIfam" id="NF007233">
    <property type="entry name" value="PRK09653.1"/>
    <property type="match status" value="1"/>
</dbReference>
<dbReference type="SUPFAM" id="SSF53659">
    <property type="entry name" value="Isocitrate/Isopropylmalate dehydrogenase-like"/>
    <property type="match status" value="1"/>
</dbReference>
<evidence type="ECO:0000313" key="17">
    <source>
        <dbReference type="Proteomes" id="UP000014629"/>
    </source>
</evidence>
<feature type="domain" description="DRTGG" evidence="15">
    <location>
        <begin position="209"/>
        <end position="319"/>
    </location>
</feature>
<keyword evidence="8 13" id="KW-0963">Cytoplasm</keyword>
<dbReference type="GO" id="GO:0008959">
    <property type="term" value="F:phosphate acetyltransferase activity"/>
    <property type="evidence" value="ECO:0007669"/>
    <property type="project" value="UniProtKB-EC"/>
</dbReference>
<evidence type="ECO:0000256" key="2">
    <source>
        <dbReference type="ARBA" id="ARBA00004496"/>
    </source>
</evidence>
<evidence type="ECO:0000256" key="11">
    <source>
        <dbReference type="ARBA" id="ARBA00031108"/>
    </source>
</evidence>
<dbReference type="NCBIfam" id="TIGR00651">
    <property type="entry name" value="pta"/>
    <property type="match status" value="1"/>
</dbReference>
<dbReference type="PANTHER" id="PTHR43356:SF3">
    <property type="entry name" value="PHOSPHATE ACETYLTRANSFERASE"/>
    <property type="match status" value="1"/>
</dbReference>
<evidence type="ECO:0000256" key="12">
    <source>
        <dbReference type="ARBA" id="ARBA00049955"/>
    </source>
</evidence>
<dbReference type="Gene3D" id="3.40.50.300">
    <property type="entry name" value="P-loop containing nucleotide triphosphate hydrolases"/>
    <property type="match status" value="1"/>
</dbReference>
<dbReference type="Pfam" id="PF07085">
    <property type="entry name" value="DRTGG"/>
    <property type="match status" value="1"/>
</dbReference>
<dbReference type="NCBIfam" id="NF004167">
    <property type="entry name" value="PRK05632.1"/>
    <property type="match status" value="1"/>
</dbReference>
<dbReference type="FunFam" id="3.40.50.10750:FF:000001">
    <property type="entry name" value="Phosphate acetyltransferase"/>
    <property type="match status" value="1"/>
</dbReference>
<evidence type="ECO:0000259" key="14">
    <source>
        <dbReference type="Pfam" id="PF01515"/>
    </source>
</evidence>
<dbReference type="GO" id="GO:0005737">
    <property type="term" value="C:cytoplasm"/>
    <property type="evidence" value="ECO:0007669"/>
    <property type="project" value="UniProtKB-SubCell"/>
</dbReference>
<dbReference type="PANTHER" id="PTHR43356">
    <property type="entry name" value="PHOSPHATE ACETYLTRANSFERASE"/>
    <property type="match status" value="1"/>
</dbReference>
<dbReference type="AlphaFoldDB" id="S3ZKJ8"/>